<dbReference type="CDD" id="cd04670">
    <property type="entry name" value="NUDIX_ASFGF2_Nudt6"/>
    <property type="match status" value="1"/>
</dbReference>
<sequence length="270" mass="30751">MASQAEDKPILEAASRRDHFRGITIDLGALELPATEAETALQVGLSKWIAENVHGVWFKVPTKQSFWIPILIAHDFDYHHAQPGYVMLTRWLPTHKSNSLPRYPFTTIGVGGVVVNEKGQFLLVREKRGIYLGWKFPGGMADPGEDVYTTAIREVSEETGVKTRFETVFTMRHLTNFRAYPNCGDMYFLCALKPADENQIEPKHCQREIAACQWMSKSEIDALSSTEFHPFNKSILEAYLNWKASGRQGFHASKMEIPELHRTFTVYNID</sequence>
<comment type="similarity">
    <text evidence="1 3">Belongs to the Nudix hydrolase family.</text>
</comment>
<proteinExistence type="inferred from homology"/>
<dbReference type="InterPro" id="IPR003293">
    <property type="entry name" value="Nudix_hydrolase6-like"/>
</dbReference>
<dbReference type="Gene3D" id="3.40.630.30">
    <property type="match status" value="1"/>
</dbReference>
<reference evidence="6" key="2">
    <citation type="submission" date="2020-10" db="UniProtKB">
        <authorList>
            <consortium name="WormBaseParasite"/>
        </authorList>
    </citation>
    <scope>IDENTIFICATION</scope>
</reference>
<dbReference type="InterPro" id="IPR000086">
    <property type="entry name" value="NUDIX_hydrolase_dom"/>
</dbReference>
<dbReference type="InterPro" id="IPR015797">
    <property type="entry name" value="NUDIX_hydrolase-like_dom_sf"/>
</dbReference>
<evidence type="ECO:0000313" key="5">
    <source>
        <dbReference type="Proteomes" id="UP000492821"/>
    </source>
</evidence>
<dbReference type="InterPro" id="IPR020476">
    <property type="entry name" value="Nudix_hydrolase"/>
</dbReference>
<dbReference type="InterPro" id="IPR020084">
    <property type="entry name" value="NUDIX_hydrolase_CS"/>
</dbReference>
<dbReference type="GO" id="GO:0051287">
    <property type="term" value="F:NAD binding"/>
    <property type="evidence" value="ECO:0007669"/>
    <property type="project" value="TreeGrafter"/>
</dbReference>
<dbReference type="Gene3D" id="3.90.79.10">
    <property type="entry name" value="Nucleoside Triphosphate Pyrophosphohydrolase"/>
    <property type="match status" value="1"/>
</dbReference>
<dbReference type="PANTHER" id="PTHR13994">
    <property type="entry name" value="NUDIX HYDROLASE RELATED"/>
    <property type="match status" value="1"/>
</dbReference>
<dbReference type="InterPro" id="IPR040618">
    <property type="entry name" value="Pre-Nudix"/>
</dbReference>
<name>A0A7E4UQM9_PANRE</name>
<dbReference type="Proteomes" id="UP000492821">
    <property type="component" value="Unassembled WGS sequence"/>
</dbReference>
<evidence type="ECO:0000313" key="6">
    <source>
        <dbReference type="WBParaSite" id="Pan_g11625.t1"/>
    </source>
</evidence>
<dbReference type="PROSITE" id="PS51462">
    <property type="entry name" value="NUDIX"/>
    <property type="match status" value="1"/>
</dbReference>
<accession>A0A7E4UQM9</accession>
<dbReference type="PRINTS" id="PR00502">
    <property type="entry name" value="NUDIXFAMILY"/>
</dbReference>
<dbReference type="PANTHER" id="PTHR13994:SF13">
    <property type="entry name" value="FI03680P"/>
    <property type="match status" value="1"/>
</dbReference>
<organism evidence="5 6">
    <name type="scientific">Panagrellus redivivus</name>
    <name type="common">Microworm</name>
    <dbReference type="NCBI Taxonomy" id="6233"/>
    <lineage>
        <taxon>Eukaryota</taxon>
        <taxon>Metazoa</taxon>
        <taxon>Ecdysozoa</taxon>
        <taxon>Nematoda</taxon>
        <taxon>Chromadorea</taxon>
        <taxon>Rhabditida</taxon>
        <taxon>Tylenchina</taxon>
        <taxon>Panagrolaimomorpha</taxon>
        <taxon>Panagrolaimoidea</taxon>
        <taxon>Panagrolaimidae</taxon>
        <taxon>Panagrellus</taxon>
    </lineage>
</organism>
<dbReference type="PROSITE" id="PS00893">
    <property type="entry name" value="NUDIX_BOX"/>
    <property type="match status" value="1"/>
</dbReference>
<dbReference type="GO" id="GO:0035529">
    <property type="term" value="F:NADH pyrophosphatase activity"/>
    <property type="evidence" value="ECO:0007669"/>
    <property type="project" value="TreeGrafter"/>
</dbReference>
<reference evidence="5" key="1">
    <citation type="journal article" date="2013" name="Genetics">
        <title>The draft genome and transcriptome of Panagrellus redivivus are shaped by the harsh demands of a free-living lifestyle.</title>
        <authorList>
            <person name="Srinivasan J."/>
            <person name="Dillman A.R."/>
            <person name="Macchietto M.G."/>
            <person name="Heikkinen L."/>
            <person name="Lakso M."/>
            <person name="Fracchia K.M."/>
            <person name="Antoshechkin I."/>
            <person name="Mortazavi A."/>
            <person name="Wong G."/>
            <person name="Sternberg P.W."/>
        </authorList>
    </citation>
    <scope>NUCLEOTIDE SEQUENCE [LARGE SCALE GENOMIC DNA]</scope>
    <source>
        <strain evidence="5">MT8872</strain>
    </source>
</reference>
<evidence type="ECO:0000256" key="2">
    <source>
        <dbReference type="ARBA" id="ARBA00022801"/>
    </source>
</evidence>
<dbReference type="AlphaFoldDB" id="A0A7E4UQM9"/>
<feature type="domain" description="Nudix hydrolase" evidence="4">
    <location>
        <begin position="105"/>
        <end position="239"/>
    </location>
</feature>
<dbReference type="WBParaSite" id="Pan_g11625.t1">
    <property type="protein sequence ID" value="Pan_g11625.t1"/>
    <property type="gene ID" value="Pan_g11625"/>
</dbReference>
<keyword evidence="2 3" id="KW-0378">Hydrolase</keyword>
<protein>
    <submittedName>
        <fullName evidence="6">Nudix hydrolase domain-containing protein</fullName>
    </submittedName>
</protein>
<dbReference type="Pfam" id="PF18290">
    <property type="entry name" value="Nudix_hydro"/>
    <property type="match status" value="1"/>
</dbReference>
<evidence type="ECO:0000256" key="1">
    <source>
        <dbReference type="ARBA" id="ARBA00005582"/>
    </source>
</evidence>
<dbReference type="Pfam" id="PF00293">
    <property type="entry name" value="NUDIX"/>
    <property type="match status" value="1"/>
</dbReference>
<keyword evidence="5" id="KW-1185">Reference proteome</keyword>
<evidence type="ECO:0000259" key="4">
    <source>
        <dbReference type="PROSITE" id="PS51462"/>
    </source>
</evidence>
<dbReference type="GO" id="GO:0047631">
    <property type="term" value="F:ADP-ribose diphosphatase activity"/>
    <property type="evidence" value="ECO:0007669"/>
    <property type="project" value="TreeGrafter"/>
</dbReference>
<dbReference type="SUPFAM" id="SSF55811">
    <property type="entry name" value="Nudix"/>
    <property type="match status" value="1"/>
</dbReference>
<evidence type="ECO:0000256" key="3">
    <source>
        <dbReference type="RuleBase" id="RU003476"/>
    </source>
</evidence>